<name>A0A0C9UL92_SPHS4</name>
<evidence type="ECO:0000313" key="1">
    <source>
        <dbReference type="EMBL" id="KIJ29587.1"/>
    </source>
</evidence>
<gene>
    <name evidence="1" type="ORF">M422DRAFT_268930</name>
</gene>
<protein>
    <submittedName>
        <fullName evidence="1">Uncharacterized protein</fullName>
    </submittedName>
</protein>
<sequence>MNIPEDIWVYLVTHFLSKPAILSLSGINKLLRLYLVSYLFQEITFREPYNKHAYDKDDKIQFLASNPKILSHIRHITFMNWGSPNCLPFGGCLLMWKEDTELGKKINAILAANMSVSGTRHFSLEVEYRIGFVFEPLPNSLAQLRVFNGPVNMLQYLETSSHLYTVHLIDDQEGILMDLCPTLPPHLTMHITELTLPRLWSVSQTLIDIIAVAFPNLDIRISSD</sequence>
<evidence type="ECO:0000313" key="2">
    <source>
        <dbReference type="Proteomes" id="UP000054279"/>
    </source>
</evidence>
<proteinExistence type="predicted"/>
<dbReference type="AlphaFoldDB" id="A0A0C9UL92"/>
<dbReference type="HOGENOM" id="CLU_1235725_0_0_1"/>
<dbReference type="Proteomes" id="UP000054279">
    <property type="component" value="Unassembled WGS sequence"/>
</dbReference>
<keyword evidence="2" id="KW-1185">Reference proteome</keyword>
<accession>A0A0C9UL92</accession>
<reference evidence="1 2" key="1">
    <citation type="submission" date="2014-06" db="EMBL/GenBank/DDBJ databases">
        <title>Evolutionary Origins and Diversification of the Mycorrhizal Mutualists.</title>
        <authorList>
            <consortium name="DOE Joint Genome Institute"/>
            <consortium name="Mycorrhizal Genomics Consortium"/>
            <person name="Kohler A."/>
            <person name="Kuo A."/>
            <person name="Nagy L.G."/>
            <person name="Floudas D."/>
            <person name="Copeland A."/>
            <person name="Barry K.W."/>
            <person name="Cichocki N."/>
            <person name="Veneault-Fourrey C."/>
            <person name="LaButti K."/>
            <person name="Lindquist E.A."/>
            <person name="Lipzen A."/>
            <person name="Lundell T."/>
            <person name="Morin E."/>
            <person name="Murat C."/>
            <person name="Riley R."/>
            <person name="Ohm R."/>
            <person name="Sun H."/>
            <person name="Tunlid A."/>
            <person name="Henrissat B."/>
            <person name="Grigoriev I.V."/>
            <person name="Hibbett D.S."/>
            <person name="Martin F."/>
        </authorList>
    </citation>
    <scope>NUCLEOTIDE SEQUENCE [LARGE SCALE GENOMIC DNA]</scope>
    <source>
        <strain evidence="1 2">SS14</strain>
    </source>
</reference>
<dbReference type="EMBL" id="KN837279">
    <property type="protein sequence ID" value="KIJ29587.1"/>
    <property type="molecule type" value="Genomic_DNA"/>
</dbReference>
<organism evidence="1 2">
    <name type="scientific">Sphaerobolus stellatus (strain SS14)</name>
    <dbReference type="NCBI Taxonomy" id="990650"/>
    <lineage>
        <taxon>Eukaryota</taxon>
        <taxon>Fungi</taxon>
        <taxon>Dikarya</taxon>
        <taxon>Basidiomycota</taxon>
        <taxon>Agaricomycotina</taxon>
        <taxon>Agaricomycetes</taxon>
        <taxon>Phallomycetidae</taxon>
        <taxon>Geastrales</taxon>
        <taxon>Sphaerobolaceae</taxon>
        <taxon>Sphaerobolus</taxon>
    </lineage>
</organism>